<dbReference type="AlphaFoldDB" id="A0A0L6UAV1"/>
<feature type="non-terminal residue" evidence="1">
    <location>
        <position position="1"/>
    </location>
</feature>
<reference evidence="1 2" key="1">
    <citation type="submission" date="2015-08" db="EMBL/GenBank/DDBJ databases">
        <title>Next Generation Sequencing and Analysis of the Genome of Puccinia sorghi L Schw, the Causal Agent of Maize Common Rust.</title>
        <authorList>
            <person name="Rochi L."/>
            <person name="Burguener G."/>
            <person name="Darino M."/>
            <person name="Turjanski A."/>
            <person name="Kreff E."/>
            <person name="Dieguez M.J."/>
            <person name="Sacco F."/>
        </authorList>
    </citation>
    <scope>NUCLEOTIDE SEQUENCE [LARGE SCALE GENOMIC DNA]</scope>
    <source>
        <strain evidence="1 2">RO10H11247</strain>
    </source>
</reference>
<dbReference type="VEuPathDB" id="FungiDB:VP01_8704g1"/>
<gene>
    <name evidence="1" type="ORF">VP01_8704g1</name>
</gene>
<keyword evidence="2" id="KW-1185">Reference proteome</keyword>
<dbReference type="Proteomes" id="UP000037035">
    <property type="component" value="Unassembled WGS sequence"/>
</dbReference>
<evidence type="ECO:0000313" key="2">
    <source>
        <dbReference type="Proteomes" id="UP000037035"/>
    </source>
</evidence>
<evidence type="ECO:0000313" key="1">
    <source>
        <dbReference type="EMBL" id="KNZ44905.1"/>
    </source>
</evidence>
<accession>A0A0L6UAV1</accession>
<dbReference type="OrthoDB" id="2507693at2759"/>
<name>A0A0L6UAV1_9BASI</name>
<comment type="caution">
    <text evidence="1">The sequence shown here is derived from an EMBL/GenBank/DDBJ whole genome shotgun (WGS) entry which is preliminary data.</text>
</comment>
<proteinExistence type="predicted"/>
<protein>
    <submittedName>
        <fullName evidence="1">Uncharacterized protein</fullName>
    </submittedName>
</protein>
<dbReference type="EMBL" id="LAVV01014276">
    <property type="protein sequence ID" value="KNZ44905.1"/>
    <property type="molecule type" value="Genomic_DNA"/>
</dbReference>
<sequence>TTPRTNREESMDVENSPLDTVLNVFQGQWLMWMNARDVQNARMMRMALTQAISSQDLIIEMGGQREVIRICDNWDAREELRRLDYLPHSLTTLPRRLAITDNTYQPTVTNPSSLVAQNLQQTYHQIGPMNTPLEITNSPHENTPAPMEDLTVSQDLNFLGFNNQMAGMEPPLPAPQPNSSSYLGNHPRCRQIRLLDASSRPYLIRPQDPSTLIHTNTYPHT</sequence>
<organism evidence="1 2">
    <name type="scientific">Puccinia sorghi</name>
    <dbReference type="NCBI Taxonomy" id="27349"/>
    <lineage>
        <taxon>Eukaryota</taxon>
        <taxon>Fungi</taxon>
        <taxon>Dikarya</taxon>
        <taxon>Basidiomycota</taxon>
        <taxon>Pucciniomycotina</taxon>
        <taxon>Pucciniomycetes</taxon>
        <taxon>Pucciniales</taxon>
        <taxon>Pucciniaceae</taxon>
        <taxon>Puccinia</taxon>
    </lineage>
</organism>